<dbReference type="InterPro" id="IPR023631">
    <property type="entry name" value="Amidase_dom"/>
</dbReference>
<feature type="active site" description="Acyl-ester intermediate" evidence="10">
    <location>
        <position position="176"/>
    </location>
</feature>
<evidence type="ECO:0000256" key="1">
    <source>
        <dbReference type="ARBA" id="ARBA00008069"/>
    </source>
</evidence>
<dbReference type="HAMAP" id="MF_00120">
    <property type="entry name" value="GatA"/>
    <property type="match status" value="1"/>
</dbReference>
<dbReference type="EMBL" id="ACJN02000001">
    <property type="protein sequence ID" value="EFI36017.1"/>
    <property type="molecule type" value="Genomic_DNA"/>
</dbReference>
<evidence type="ECO:0000256" key="3">
    <source>
        <dbReference type="ARBA" id="ARBA00012739"/>
    </source>
</evidence>
<dbReference type="EC" id="6.3.5.7" evidence="3 10"/>
<reference evidence="12" key="1">
    <citation type="submission" date="2010-05" db="EMBL/GenBank/DDBJ databases">
        <title>The draft genome of Desulfonatronospira thiodismutans ASO3-1.</title>
        <authorList>
            <consortium name="US DOE Joint Genome Institute (JGI-PGF)"/>
            <person name="Lucas S."/>
            <person name="Copeland A."/>
            <person name="Lapidus A."/>
            <person name="Cheng J.-F."/>
            <person name="Bruce D."/>
            <person name="Goodwin L."/>
            <person name="Pitluck S."/>
            <person name="Chertkov O."/>
            <person name="Brettin T."/>
            <person name="Detter J.C."/>
            <person name="Han C."/>
            <person name="Land M.L."/>
            <person name="Hauser L."/>
            <person name="Kyrpides N."/>
            <person name="Mikhailova N."/>
            <person name="Muyzer G."/>
            <person name="Woyke T."/>
        </authorList>
    </citation>
    <scope>NUCLEOTIDE SEQUENCE [LARGE SCALE GENOMIC DNA]</scope>
    <source>
        <strain evidence="12">ASO3-1</strain>
    </source>
</reference>
<evidence type="ECO:0000256" key="9">
    <source>
        <dbReference type="ARBA" id="ARBA00047407"/>
    </source>
</evidence>
<keyword evidence="7 10" id="KW-0067">ATP-binding</keyword>
<keyword evidence="5 10" id="KW-0436">Ligase</keyword>
<comment type="similarity">
    <text evidence="1 10">Belongs to the amidase family. GatA subfamily.</text>
</comment>
<dbReference type="GO" id="GO:0005524">
    <property type="term" value="F:ATP binding"/>
    <property type="evidence" value="ECO:0007669"/>
    <property type="project" value="UniProtKB-KW"/>
</dbReference>
<dbReference type="GO" id="GO:0006412">
    <property type="term" value="P:translation"/>
    <property type="evidence" value="ECO:0007669"/>
    <property type="project" value="UniProtKB-UniRule"/>
</dbReference>
<gene>
    <name evidence="10" type="primary">gatA</name>
    <name evidence="12" type="ORF">Dthio_PD3459</name>
</gene>
<evidence type="ECO:0000256" key="5">
    <source>
        <dbReference type="ARBA" id="ARBA00022598"/>
    </source>
</evidence>
<comment type="function">
    <text evidence="10">Allows the formation of correctly charged Gln-tRNA(Gln) through the transamidation of misacylated Glu-tRNA(Gln) in organisms which lack glutaminyl-tRNA synthetase. The reaction takes place in the presence of glutamine and ATP through an activated gamma-phospho-Glu-tRNA(Gln).</text>
</comment>
<protein>
    <recommendedName>
        <fullName evidence="4 10">Glutamyl-tRNA(Gln) amidotransferase subunit A</fullName>
        <shortName evidence="10">Glu-ADT subunit A</shortName>
        <ecNumber evidence="3 10">6.3.5.7</ecNumber>
    </recommendedName>
</protein>
<feature type="active site" description="Charge relay system" evidence="10">
    <location>
        <position position="77"/>
    </location>
</feature>
<dbReference type="SUPFAM" id="SSF75304">
    <property type="entry name" value="Amidase signature (AS) enzymes"/>
    <property type="match status" value="1"/>
</dbReference>
<feature type="domain" description="Amidase" evidence="11">
    <location>
        <begin position="24"/>
        <end position="468"/>
    </location>
</feature>
<dbReference type="PANTHER" id="PTHR11895">
    <property type="entry name" value="TRANSAMIDASE"/>
    <property type="match status" value="1"/>
</dbReference>
<accession>D6SMV6</accession>
<dbReference type="NCBIfam" id="TIGR00132">
    <property type="entry name" value="gatA"/>
    <property type="match status" value="1"/>
</dbReference>
<evidence type="ECO:0000256" key="7">
    <source>
        <dbReference type="ARBA" id="ARBA00022840"/>
    </source>
</evidence>
<dbReference type="GO" id="GO:0016787">
    <property type="term" value="F:hydrolase activity"/>
    <property type="evidence" value="ECO:0007669"/>
    <property type="project" value="UniProtKB-KW"/>
</dbReference>
<dbReference type="Gene3D" id="3.90.1300.10">
    <property type="entry name" value="Amidase signature (AS) domain"/>
    <property type="match status" value="1"/>
</dbReference>
<evidence type="ECO:0000256" key="2">
    <source>
        <dbReference type="ARBA" id="ARBA00011123"/>
    </source>
</evidence>
<evidence type="ECO:0000256" key="6">
    <source>
        <dbReference type="ARBA" id="ARBA00022741"/>
    </source>
</evidence>
<dbReference type="OrthoDB" id="9811471at2"/>
<proteinExistence type="inferred from homology"/>
<keyword evidence="13" id="KW-1185">Reference proteome</keyword>
<dbReference type="Pfam" id="PF01425">
    <property type="entry name" value="Amidase"/>
    <property type="match status" value="1"/>
</dbReference>
<feature type="active site" description="Charge relay system" evidence="10">
    <location>
        <position position="152"/>
    </location>
</feature>
<keyword evidence="12" id="KW-0378">Hydrolase</keyword>
<evidence type="ECO:0000259" key="11">
    <source>
        <dbReference type="Pfam" id="PF01425"/>
    </source>
</evidence>
<dbReference type="GO" id="GO:0050567">
    <property type="term" value="F:glutaminyl-tRNA synthase (glutamine-hydrolyzing) activity"/>
    <property type="evidence" value="ECO:0007669"/>
    <property type="project" value="UniProtKB-UniRule"/>
</dbReference>
<dbReference type="InterPro" id="IPR020556">
    <property type="entry name" value="Amidase_CS"/>
</dbReference>
<evidence type="ECO:0000256" key="8">
    <source>
        <dbReference type="ARBA" id="ARBA00022917"/>
    </source>
</evidence>
<dbReference type="GO" id="GO:0016740">
    <property type="term" value="F:transferase activity"/>
    <property type="evidence" value="ECO:0007669"/>
    <property type="project" value="UniProtKB-KW"/>
</dbReference>
<evidence type="ECO:0000256" key="10">
    <source>
        <dbReference type="HAMAP-Rule" id="MF_00120"/>
    </source>
</evidence>
<dbReference type="eggNOG" id="COG0154">
    <property type="taxonomic scope" value="Bacteria"/>
</dbReference>
<comment type="subunit">
    <text evidence="2 10">Heterotrimer of A, B and C subunits.</text>
</comment>
<name>D6SMV6_9BACT</name>
<dbReference type="RefSeq" id="WP_008869145.1">
    <property type="nucleotide sequence ID" value="NZ_ACJN02000001.1"/>
</dbReference>
<dbReference type="InterPro" id="IPR036928">
    <property type="entry name" value="AS_sf"/>
</dbReference>
<sequence length="489" mass="53354">MYQDTRTLCTTRLLLQKKEIKASEVVEEYLDNIRQTEPGIRAMLHIREEEALEEAREMDRQGPDNEKPLWGVPMTIKDVICTRGTPTTCGSRILENFTPGYDATLVQRLRQAGAIILGKTNMDEFAMGSSTENSALQTTSNPWDLSRVPGGSSGGSAASMAAGQSLGSIGTDTGGSIRQPASFCGVVGMKPTYGRVSRYGLVAFGSSLDQAGPMTLSVPDSAAVLNVISGHDPLDSTSSSAPVPDYLDALEKRKDLHGLRIGLPRQYWEEKMSPEVDSACKKVLETIREAGARTVPVDLPHVQHGVAAYYIIAMAEASSNLARYDGVRYGYRDQEARELLDMYRRTRSRALGEEVQRRIMIGTYVLSAGYYDAYYKKAAQIRRLIHRDFMQAFEDCDLLCSPVVPSTAFRLGENVDDPLQMYLTDIFTTSLNLAGLPGISIPAGLGHETGLPVGIQFMGPAFGEELLLQAAGILEQSLPALPFPAALKE</sequence>
<evidence type="ECO:0000313" key="13">
    <source>
        <dbReference type="Proteomes" id="UP000005496"/>
    </source>
</evidence>
<comment type="catalytic activity">
    <reaction evidence="9 10">
        <text>L-glutamyl-tRNA(Gln) + L-glutamine + ATP + H2O = L-glutaminyl-tRNA(Gln) + L-glutamate + ADP + phosphate + H(+)</text>
        <dbReference type="Rhea" id="RHEA:17521"/>
        <dbReference type="Rhea" id="RHEA-COMP:9681"/>
        <dbReference type="Rhea" id="RHEA-COMP:9684"/>
        <dbReference type="ChEBI" id="CHEBI:15377"/>
        <dbReference type="ChEBI" id="CHEBI:15378"/>
        <dbReference type="ChEBI" id="CHEBI:29985"/>
        <dbReference type="ChEBI" id="CHEBI:30616"/>
        <dbReference type="ChEBI" id="CHEBI:43474"/>
        <dbReference type="ChEBI" id="CHEBI:58359"/>
        <dbReference type="ChEBI" id="CHEBI:78520"/>
        <dbReference type="ChEBI" id="CHEBI:78521"/>
        <dbReference type="ChEBI" id="CHEBI:456216"/>
        <dbReference type="EC" id="6.3.5.7"/>
    </reaction>
</comment>
<comment type="caution">
    <text evidence="12">The sequence shown here is derived from an EMBL/GenBank/DDBJ whole genome shotgun (WGS) entry which is preliminary data.</text>
</comment>
<evidence type="ECO:0000256" key="4">
    <source>
        <dbReference type="ARBA" id="ARBA00014428"/>
    </source>
</evidence>
<dbReference type="InterPro" id="IPR000120">
    <property type="entry name" value="Amidase"/>
</dbReference>
<dbReference type="PANTHER" id="PTHR11895:SF151">
    <property type="entry name" value="GLUTAMYL-TRNA(GLN) AMIDOTRANSFERASE SUBUNIT A"/>
    <property type="match status" value="1"/>
</dbReference>
<dbReference type="GO" id="GO:0030956">
    <property type="term" value="C:glutamyl-tRNA(Gln) amidotransferase complex"/>
    <property type="evidence" value="ECO:0007669"/>
    <property type="project" value="InterPro"/>
</dbReference>
<keyword evidence="8 10" id="KW-0648">Protein biosynthesis</keyword>
<dbReference type="PROSITE" id="PS00571">
    <property type="entry name" value="AMIDASES"/>
    <property type="match status" value="1"/>
</dbReference>
<dbReference type="AlphaFoldDB" id="D6SMV6"/>
<dbReference type="Proteomes" id="UP000005496">
    <property type="component" value="Unassembled WGS sequence"/>
</dbReference>
<keyword evidence="6 10" id="KW-0547">Nucleotide-binding</keyword>
<organism evidence="12 13">
    <name type="scientific">Desulfonatronospira thiodismutans ASO3-1</name>
    <dbReference type="NCBI Taxonomy" id="555779"/>
    <lineage>
        <taxon>Bacteria</taxon>
        <taxon>Pseudomonadati</taxon>
        <taxon>Thermodesulfobacteriota</taxon>
        <taxon>Desulfovibrionia</taxon>
        <taxon>Desulfovibrionales</taxon>
        <taxon>Desulfonatronovibrionaceae</taxon>
        <taxon>Desulfonatronospira</taxon>
    </lineage>
</organism>
<evidence type="ECO:0000313" key="12">
    <source>
        <dbReference type="EMBL" id="EFI36017.1"/>
    </source>
</evidence>
<dbReference type="InterPro" id="IPR004412">
    <property type="entry name" value="GatA"/>
</dbReference>